<reference evidence="1" key="1">
    <citation type="journal article" date="2013" name="Environ. Microbiol.">
        <title>Microbiota from the distal guts of lean and obese adolescents exhibit partial functional redundancy besides clear differences in community structure.</title>
        <authorList>
            <person name="Ferrer M."/>
            <person name="Ruiz A."/>
            <person name="Lanza F."/>
            <person name="Haange S.B."/>
            <person name="Oberbach A."/>
            <person name="Till H."/>
            <person name="Bargiela R."/>
            <person name="Campoy C."/>
            <person name="Segura M.T."/>
            <person name="Richter M."/>
            <person name="von Bergen M."/>
            <person name="Seifert J."/>
            <person name="Suarez A."/>
        </authorList>
    </citation>
    <scope>NUCLEOTIDE SEQUENCE</scope>
</reference>
<organism evidence="1">
    <name type="scientific">human gut metagenome</name>
    <dbReference type="NCBI Taxonomy" id="408170"/>
    <lineage>
        <taxon>unclassified sequences</taxon>
        <taxon>metagenomes</taxon>
        <taxon>organismal metagenomes</taxon>
    </lineage>
</organism>
<gene>
    <name evidence="1" type="ORF">OBE_15358</name>
</gene>
<dbReference type="AlphaFoldDB" id="K1RRT9"/>
<comment type="caution">
    <text evidence="1">The sequence shown here is derived from an EMBL/GenBank/DDBJ whole genome shotgun (WGS) entry which is preliminary data.</text>
</comment>
<proteinExistence type="predicted"/>
<feature type="non-terminal residue" evidence="1">
    <location>
        <position position="1"/>
    </location>
</feature>
<sequence>QNSISQDIELPIETERYKIEDATYVNGVPD</sequence>
<evidence type="ECO:0000313" key="1">
    <source>
        <dbReference type="EMBL" id="EKC48108.1"/>
    </source>
</evidence>
<protein>
    <submittedName>
        <fullName evidence="1">Uncharacterized protein</fullName>
    </submittedName>
</protein>
<name>K1RRT9_9ZZZZ</name>
<accession>K1RRT9</accession>
<dbReference type="EMBL" id="AJWZ01010556">
    <property type="protein sequence ID" value="EKC48108.1"/>
    <property type="molecule type" value="Genomic_DNA"/>
</dbReference>